<dbReference type="Proteomes" id="UP000011645">
    <property type="component" value="Unassembled WGS sequence"/>
</dbReference>
<dbReference type="InterPro" id="IPR036388">
    <property type="entry name" value="WH-like_DNA-bd_sf"/>
</dbReference>
<dbReference type="InterPro" id="IPR005471">
    <property type="entry name" value="Tscrpt_reg_IclR_N"/>
</dbReference>
<dbReference type="SUPFAM" id="SSF46785">
    <property type="entry name" value="Winged helix' DNA-binding domain"/>
    <property type="match status" value="1"/>
</dbReference>
<dbReference type="OrthoDB" id="14763at2157"/>
<proteinExistence type="predicted"/>
<geneLocation type="plasmid" evidence="6 8">
    <name>2</name>
</geneLocation>
<dbReference type="Pfam" id="PF01614">
    <property type="entry name" value="IclR_C"/>
    <property type="match status" value="1"/>
</dbReference>
<dbReference type="GO" id="GO:0003700">
    <property type="term" value="F:DNA-binding transcription factor activity"/>
    <property type="evidence" value="ECO:0007669"/>
    <property type="project" value="TreeGrafter"/>
</dbReference>
<gene>
    <name evidence="6" type="ordered locus">HacjB3_18613</name>
    <name evidence="7" type="ORF">C497_00810</name>
</gene>
<evidence type="ECO:0000313" key="8">
    <source>
        <dbReference type="Proteomes" id="UP000000390"/>
    </source>
</evidence>
<evidence type="ECO:0000256" key="3">
    <source>
        <dbReference type="ARBA" id="ARBA00023163"/>
    </source>
</evidence>
<evidence type="ECO:0000256" key="2">
    <source>
        <dbReference type="ARBA" id="ARBA00023125"/>
    </source>
</evidence>
<dbReference type="GeneID" id="31807770"/>
<dbReference type="KEGG" id="hje:HacjB3_18613"/>
<dbReference type="GO" id="GO:0045892">
    <property type="term" value="P:negative regulation of DNA-templated transcription"/>
    <property type="evidence" value="ECO:0007669"/>
    <property type="project" value="TreeGrafter"/>
</dbReference>
<evidence type="ECO:0000259" key="4">
    <source>
        <dbReference type="PROSITE" id="PS51077"/>
    </source>
</evidence>
<evidence type="ECO:0000313" key="9">
    <source>
        <dbReference type="Proteomes" id="UP000011645"/>
    </source>
</evidence>
<dbReference type="PROSITE" id="PS51077">
    <property type="entry name" value="HTH_ICLR"/>
    <property type="match status" value="1"/>
</dbReference>
<dbReference type="AlphaFoldDB" id="D8JCF5"/>
<dbReference type="EMBL" id="AOHV01000003">
    <property type="protein sequence ID" value="ELY41569.1"/>
    <property type="molecule type" value="Genomic_DNA"/>
</dbReference>
<organism evidence="6 8">
    <name type="scientific">Halalkalicoccus jeotgali (strain DSM 18796 / CECT 7217 / JCM 14584 / KCTC 4019 / B3)</name>
    <dbReference type="NCBI Taxonomy" id="795797"/>
    <lineage>
        <taxon>Archaea</taxon>
        <taxon>Methanobacteriati</taxon>
        <taxon>Methanobacteriota</taxon>
        <taxon>Stenosarchaea group</taxon>
        <taxon>Halobacteria</taxon>
        <taxon>Halobacteriales</taxon>
        <taxon>Halococcaceae</taxon>
        <taxon>Halalkalicoccus</taxon>
    </lineage>
</organism>
<feature type="domain" description="IclR-ED" evidence="5">
    <location>
        <begin position="69"/>
        <end position="254"/>
    </location>
</feature>
<keyword evidence="9" id="KW-1185">Reference proteome</keyword>
<reference evidence="7 9" key="2">
    <citation type="journal article" date="2014" name="PLoS Genet.">
        <title>Phylogenetically driven sequencing of extremely halophilic archaea reveals strategies for static and dynamic osmo-response.</title>
        <authorList>
            <person name="Becker E.A."/>
            <person name="Seitzer P.M."/>
            <person name="Tritt A."/>
            <person name="Larsen D."/>
            <person name="Krusor M."/>
            <person name="Yao A.I."/>
            <person name="Wu D."/>
            <person name="Madern D."/>
            <person name="Eisen J.A."/>
            <person name="Darling A.E."/>
            <person name="Facciotti M.T."/>
        </authorList>
    </citation>
    <scope>NUCLEOTIDE SEQUENCE [LARGE SCALE GENOMIC DNA]</scope>
    <source>
        <strain evidence="7">B3</strain>
        <strain evidence="9">DSM 18796 / CECT 7217 / JCM 14584 / KCTC 4019 / B3</strain>
    </source>
</reference>
<keyword evidence="1" id="KW-0805">Transcription regulation</keyword>
<dbReference type="GO" id="GO:0003677">
    <property type="term" value="F:DNA binding"/>
    <property type="evidence" value="ECO:0007669"/>
    <property type="project" value="UniProtKB-KW"/>
</dbReference>
<keyword evidence="3" id="KW-0804">Transcription</keyword>
<evidence type="ECO:0000256" key="1">
    <source>
        <dbReference type="ARBA" id="ARBA00023015"/>
    </source>
</evidence>
<dbReference type="eggNOG" id="arCOG02798">
    <property type="taxonomic scope" value="Archaea"/>
</dbReference>
<dbReference type="EMBL" id="CP002064">
    <property type="protein sequence ID" value="ADJ17062.1"/>
    <property type="molecule type" value="Genomic_DNA"/>
</dbReference>
<dbReference type="InterPro" id="IPR029016">
    <property type="entry name" value="GAF-like_dom_sf"/>
</dbReference>
<dbReference type="Pfam" id="PF09339">
    <property type="entry name" value="HTH_IclR"/>
    <property type="match status" value="1"/>
</dbReference>
<reference evidence="6 8" key="1">
    <citation type="journal article" date="2010" name="J. Bacteriol.">
        <title>Complete genome sequence of Halalkalicoccus jeotgali B3(T), an extremely halophilic archaeon.</title>
        <authorList>
            <person name="Roh S.W."/>
            <person name="Nam Y.D."/>
            <person name="Nam S.H."/>
            <person name="Choi S.H."/>
            <person name="Park H.S."/>
            <person name="Bae J.W."/>
        </authorList>
    </citation>
    <scope>NUCLEOTIDE SEQUENCE [LARGE SCALE GENOMIC DNA]</scope>
    <source>
        <strain evidence="6">B3</strain>
        <strain evidence="8">DSM 18796 / CECT 7217 / JCM 14584 / KCTC 4019 / B3</strain>
        <plasmid evidence="8">2</plasmid>
    </source>
</reference>
<evidence type="ECO:0000259" key="5">
    <source>
        <dbReference type="PROSITE" id="PS51078"/>
    </source>
</evidence>
<sequence length="255" mass="28273">MHAKDSKTIKSLERSFSILEYIVTNGAKGVNELAEELDYSPSTVHAHLTTLHQLGYLIMVDGKYDLSNRFLYFARHGQKRVEGLDRIKTNVRRLAEETNERVQFMVEEQGRGIYIDKAEGVHGAPNNTSLGKPRYLHICASGKAILAHLPEERRTEIIDHWGLPQQTENTITDEKTLASELETIREDGIATNNGETVAGLIAVGAPILSVDDQVIGAISISGPAHRIATDGEVNEEYRDKLLGAIEDIALNLKYT</sequence>
<dbReference type="HOGENOM" id="CLU_062618_4_3_2"/>
<dbReference type="SUPFAM" id="SSF55781">
    <property type="entry name" value="GAF domain-like"/>
    <property type="match status" value="1"/>
</dbReference>
<dbReference type="PANTHER" id="PTHR30136">
    <property type="entry name" value="HELIX-TURN-HELIX TRANSCRIPTIONAL REGULATOR, ICLR FAMILY"/>
    <property type="match status" value="1"/>
</dbReference>
<keyword evidence="2" id="KW-0238">DNA-binding</keyword>
<evidence type="ECO:0000313" key="7">
    <source>
        <dbReference type="EMBL" id="ELY41569.1"/>
    </source>
</evidence>
<dbReference type="PROSITE" id="PS51078">
    <property type="entry name" value="ICLR_ED"/>
    <property type="match status" value="1"/>
</dbReference>
<protein>
    <submittedName>
        <fullName evidence="6">Transcriptional regulator, IclR family protein</fullName>
    </submittedName>
</protein>
<dbReference type="SMART" id="SM00346">
    <property type="entry name" value="HTH_ICLR"/>
    <property type="match status" value="1"/>
</dbReference>
<dbReference type="Proteomes" id="UP000000390">
    <property type="component" value="Plasmid 2"/>
</dbReference>
<dbReference type="PANTHER" id="PTHR30136:SF35">
    <property type="entry name" value="HTH-TYPE TRANSCRIPTIONAL REGULATOR RV1719"/>
    <property type="match status" value="1"/>
</dbReference>
<dbReference type="InterPro" id="IPR036390">
    <property type="entry name" value="WH_DNA-bd_sf"/>
</dbReference>
<evidence type="ECO:0000313" key="6">
    <source>
        <dbReference type="EMBL" id="ADJ17062.1"/>
    </source>
</evidence>
<dbReference type="Gene3D" id="3.30.450.40">
    <property type="match status" value="1"/>
</dbReference>
<name>D8JCF5_HALJB</name>
<dbReference type="RefSeq" id="WP_008413754.1">
    <property type="nucleotide sequence ID" value="NC_014299.1"/>
</dbReference>
<feature type="domain" description="HTH iclR-type" evidence="4">
    <location>
        <begin position="9"/>
        <end position="68"/>
    </location>
</feature>
<accession>D8JCF5</accession>
<dbReference type="InterPro" id="IPR050707">
    <property type="entry name" value="HTH_MetabolicPath_Reg"/>
</dbReference>
<dbReference type="InterPro" id="IPR014757">
    <property type="entry name" value="Tscrpt_reg_IclR_C"/>
</dbReference>
<keyword evidence="6" id="KW-0614">Plasmid</keyword>
<dbReference type="Gene3D" id="1.10.10.10">
    <property type="entry name" value="Winged helix-like DNA-binding domain superfamily/Winged helix DNA-binding domain"/>
    <property type="match status" value="1"/>
</dbReference>